<dbReference type="InterPro" id="IPR050598">
    <property type="entry name" value="AminoAcid_Transporter"/>
</dbReference>
<dbReference type="InterPro" id="IPR002293">
    <property type="entry name" value="AA/rel_permease1"/>
</dbReference>
<evidence type="ECO:0000256" key="7">
    <source>
        <dbReference type="ARBA" id="ARBA00023136"/>
    </source>
</evidence>
<protein>
    <submittedName>
        <fullName evidence="9">YLAT2 protein</fullName>
    </submittedName>
</protein>
<feature type="non-terminal residue" evidence="9">
    <location>
        <position position="1"/>
    </location>
</feature>
<feature type="transmembrane region" description="Helical" evidence="8">
    <location>
        <begin position="278"/>
        <end position="297"/>
    </location>
</feature>
<evidence type="ECO:0000256" key="5">
    <source>
        <dbReference type="ARBA" id="ARBA00022692"/>
    </source>
</evidence>
<organism evidence="9 10">
    <name type="scientific">Acromyrmex insinuator</name>
    <dbReference type="NCBI Taxonomy" id="230686"/>
    <lineage>
        <taxon>Eukaryota</taxon>
        <taxon>Metazoa</taxon>
        <taxon>Ecdysozoa</taxon>
        <taxon>Arthropoda</taxon>
        <taxon>Hexapoda</taxon>
        <taxon>Insecta</taxon>
        <taxon>Pterygota</taxon>
        <taxon>Neoptera</taxon>
        <taxon>Endopterygota</taxon>
        <taxon>Hymenoptera</taxon>
        <taxon>Apocrita</taxon>
        <taxon>Aculeata</taxon>
        <taxon>Formicoidea</taxon>
        <taxon>Formicidae</taxon>
        <taxon>Myrmicinae</taxon>
        <taxon>Acromyrmex</taxon>
    </lineage>
</organism>
<dbReference type="FunFam" id="1.20.1740.10:FF:000003">
    <property type="entry name" value="Y+L amino acid transporter 1 isoform X1"/>
    <property type="match status" value="1"/>
</dbReference>
<gene>
    <name evidence="9" type="primary">Slc7a6_1</name>
    <name evidence="9" type="ORF">G6Z75_0006343</name>
</gene>
<evidence type="ECO:0000313" key="10">
    <source>
        <dbReference type="Proteomes" id="UP000667349"/>
    </source>
</evidence>
<feature type="transmembrane region" description="Helical" evidence="8">
    <location>
        <begin position="317"/>
        <end position="337"/>
    </location>
</feature>
<feature type="transmembrane region" description="Helical" evidence="8">
    <location>
        <begin position="462"/>
        <end position="482"/>
    </location>
</feature>
<dbReference type="EMBL" id="JAANHZ010000122">
    <property type="protein sequence ID" value="KAG5315455.1"/>
    <property type="molecule type" value="Genomic_DNA"/>
</dbReference>
<name>A0A836EW65_9HYME</name>
<feature type="transmembrane region" description="Helical" evidence="8">
    <location>
        <begin position="50"/>
        <end position="70"/>
    </location>
</feature>
<dbReference type="PANTHER" id="PTHR11785">
    <property type="entry name" value="AMINO ACID TRANSPORTER"/>
    <property type="match status" value="1"/>
</dbReference>
<keyword evidence="7 8" id="KW-0472">Membrane</keyword>
<feature type="transmembrane region" description="Helical" evidence="8">
    <location>
        <begin position="169"/>
        <end position="188"/>
    </location>
</feature>
<evidence type="ECO:0000313" key="9">
    <source>
        <dbReference type="EMBL" id="KAG5315455.1"/>
    </source>
</evidence>
<sequence>MVTELLDESSKEMRIGINSERRIYSLDEEFIRPSDNQQKPMDKVQMKKQLGLLEGVAIILGIIFGSGIFISPKGVIQEVGSVGLSLIIWVLCGLLSMVGALCYAELGTSIPRSGGDYAYIHEAFGALPSFLYLWAANLIFVPTTNAIMGLTFAQYVVQPFFLNCDTPVYGVRLIAALSICFLTFINCYDVKETSKMQNVFMFAKIGALMIIIIAGLVWLCIGHKENFENSFENTNTDPGKIAIAFYSGIFSYSGWNYLNFMTEELKNPYVNLPRAIYISLPLVTLIYVMANVAYLTVLTPTAMMASNAIAVTFGNRLLGYMAWIIPVMVAVSAFGGLSVHIMTSSRMCFVGARNGHFPSMLSHINMTKLTPMPALIFLCILSLIMLCTGDIFVLITYCSIVESFFIMISVAGILWLRYKRPNMKRPIKVMYFIYIKVLNNIYIGYYINGYHFLLFIEISLQIPLWIPILFVALCAFLVIVPCYQRPYEVGMGALITMSGIPAYVIGVAWKSKPLWFQKVNIKATHAIQKLFLSAREELEIN</sequence>
<comment type="similarity">
    <text evidence="2">Belongs to the amino acid-polyamine-organocation (APC) superfamily. L-type amino acid transporter (LAT) (TC 2.A.3.8) family.</text>
</comment>
<evidence type="ECO:0000256" key="6">
    <source>
        <dbReference type="ARBA" id="ARBA00022989"/>
    </source>
</evidence>
<dbReference type="GO" id="GO:0015179">
    <property type="term" value="F:L-amino acid transmembrane transporter activity"/>
    <property type="evidence" value="ECO:0007669"/>
    <property type="project" value="TreeGrafter"/>
</dbReference>
<comment type="caution">
    <text evidence="9">The sequence shown here is derived from an EMBL/GenBank/DDBJ whole genome shotgun (WGS) entry which is preliminary data.</text>
</comment>
<evidence type="ECO:0000256" key="1">
    <source>
        <dbReference type="ARBA" id="ARBA00004651"/>
    </source>
</evidence>
<dbReference type="Gene3D" id="1.20.1740.10">
    <property type="entry name" value="Amino acid/polyamine transporter I"/>
    <property type="match status" value="1"/>
</dbReference>
<feature type="transmembrane region" description="Helical" evidence="8">
    <location>
        <begin position="200"/>
        <end position="221"/>
    </location>
</feature>
<evidence type="ECO:0000256" key="4">
    <source>
        <dbReference type="ARBA" id="ARBA00022475"/>
    </source>
</evidence>
<evidence type="ECO:0000256" key="8">
    <source>
        <dbReference type="SAM" id="Phobius"/>
    </source>
</evidence>
<feature type="transmembrane region" description="Helical" evidence="8">
    <location>
        <begin position="489"/>
        <end position="509"/>
    </location>
</feature>
<keyword evidence="4" id="KW-1003">Cell membrane</keyword>
<evidence type="ECO:0000256" key="2">
    <source>
        <dbReference type="ARBA" id="ARBA00007040"/>
    </source>
</evidence>
<keyword evidence="5 8" id="KW-0812">Transmembrane</keyword>
<accession>A0A836EW65</accession>
<keyword evidence="10" id="KW-1185">Reference proteome</keyword>
<evidence type="ECO:0000256" key="3">
    <source>
        <dbReference type="ARBA" id="ARBA00022448"/>
    </source>
</evidence>
<proteinExistence type="inferred from homology"/>
<feature type="transmembrane region" description="Helical" evidence="8">
    <location>
        <begin position="392"/>
        <end position="416"/>
    </location>
</feature>
<comment type="subcellular location">
    <subcellularLocation>
        <location evidence="1">Cell membrane</location>
        <topology evidence="1">Multi-pass membrane protein</topology>
    </subcellularLocation>
</comment>
<dbReference type="GO" id="GO:0005886">
    <property type="term" value="C:plasma membrane"/>
    <property type="evidence" value="ECO:0007669"/>
    <property type="project" value="UniProtKB-SubCell"/>
</dbReference>
<feature type="transmembrane region" description="Helical" evidence="8">
    <location>
        <begin position="369"/>
        <end position="386"/>
    </location>
</feature>
<feature type="transmembrane region" description="Helical" evidence="8">
    <location>
        <begin position="131"/>
        <end position="157"/>
    </location>
</feature>
<dbReference type="Proteomes" id="UP000667349">
    <property type="component" value="Unassembled WGS sequence"/>
</dbReference>
<feature type="transmembrane region" description="Helical" evidence="8">
    <location>
        <begin position="241"/>
        <end position="258"/>
    </location>
</feature>
<keyword evidence="6 8" id="KW-1133">Transmembrane helix</keyword>
<reference evidence="9" key="1">
    <citation type="submission" date="2020-02" db="EMBL/GenBank/DDBJ databases">
        <title>Relaxed selection underlies rapid genomic changes in the transitions from sociality to social parasitism in ants.</title>
        <authorList>
            <person name="Bi X."/>
        </authorList>
    </citation>
    <scope>NUCLEOTIDE SEQUENCE</scope>
    <source>
        <strain evidence="9">BGI-DK2013a</strain>
        <tissue evidence="9">Whole body</tissue>
    </source>
</reference>
<feature type="transmembrane region" description="Helical" evidence="8">
    <location>
        <begin position="82"/>
        <end position="104"/>
    </location>
</feature>
<dbReference type="Pfam" id="PF13520">
    <property type="entry name" value="AA_permease_2"/>
    <property type="match status" value="1"/>
</dbReference>
<feature type="transmembrane region" description="Helical" evidence="8">
    <location>
        <begin position="437"/>
        <end position="456"/>
    </location>
</feature>
<keyword evidence="3" id="KW-0813">Transport</keyword>
<dbReference type="PANTHER" id="PTHR11785:SF535">
    <property type="entry name" value="GH08870P"/>
    <property type="match status" value="1"/>
</dbReference>
<feature type="non-terminal residue" evidence="9">
    <location>
        <position position="541"/>
    </location>
</feature>
<dbReference type="AlphaFoldDB" id="A0A836EW65"/>
<dbReference type="PIRSF" id="PIRSF006060">
    <property type="entry name" value="AA_transporter"/>
    <property type="match status" value="1"/>
</dbReference>